<dbReference type="PROSITE" id="PS51257">
    <property type="entry name" value="PROKAR_LIPOPROTEIN"/>
    <property type="match status" value="1"/>
</dbReference>
<dbReference type="AlphaFoldDB" id="A0A939SU02"/>
<evidence type="ECO:0000313" key="2">
    <source>
        <dbReference type="Proteomes" id="UP000664002"/>
    </source>
</evidence>
<accession>A0A939SU02</accession>
<reference evidence="1" key="1">
    <citation type="submission" date="2021-03" db="EMBL/GenBank/DDBJ databases">
        <title>Molecular epidemiology and mechanisms of colistin and carbapenem resistance in Enterobacteriaceae from clinical isolates, the environment and porcine samples in Pretoria, South Africa.</title>
        <authorList>
            <person name="Bogoshi D."/>
            <person name="Mbelle N.M."/>
            <person name="Naidoo V."/>
            <person name="Osei Sekyere J."/>
        </authorList>
    </citation>
    <scope>NUCLEOTIDE SEQUENCE</scope>
    <source>
        <strain evidence="1">C027</strain>
    </source>
</reference>
<sequence length="85" mass="8535">MNRLFRRKNDDFNEQKMAAVVLAVTVAMSLSACSNMSKRDRNTAIGAGAGAIGGAVLTDGSALGTTGGAAVGGIIGHGSENNLII</sequence>
<keyword evidence="1" id="KW-0449">Lipoprotein</keyword>
<gene>
    <name evidence="1" type="primary">osmB</name>
    <name evidence="1" type="ORF">J4730_11770</name>
</gene>
<dbReference type="Proteomes" id="UP000664002">
    <property type="component" value="Unassembled WGS sequence"/>
</dbReference>
<name>A0A939SU02_KLEPN</name>
<dbReference type="EMBL" id="JAGETM010000006">
    <property type="protein sequence ID" value="MBO1997400.1"/>
    <property type="molecule type" value="Genomic_DNA"/>
</dbReference>
<dbReference type="NCBIfam" id="NF007830">
    <property type="entry name" value="PRK10540.1"/>
    <property type="match status" value="1"/>
</dbReference>
<protein>
    <submittedName>
        <fullName evidence="1">Osmotically-inducible lipoprotein OsmB</fullName>
    </submittedName>
</protein>
<evidence type="ECO:0000313" key="1">
    <source>
        <dbReference type="EMBL" id="MBO1997400.1"/>
    </source>
</evidence>
<organism evidence="1 2">
    <name type="scientific">Klebsiella pneumoniae</name>
    <dbReference type="NCBI Taxonomy" id="573"/>
    <lineage>
        <taxon>Bacteria</taxon>
        <taxon>Pseudomonadati</taxon>
        <taxon>Pseudomonadota</taxon>
        <taxon>Gammaproteobacteria</taxon>
        <taxon>Enterobacterales</taxon>
        <taxon>Enterobacteriaceae</taxon>
        <taxon>Klebsiella/Raoultella group</taxon>
        <taxon>Klebsiella</taxon>
        <taxon>Klebsiella pneumoniae complex</taxon>
    </lineage>
</organism>
<proteinExistence type="predicted"/>
<comment type="caution">
    <text evidence="1">The sequence shown here is derived from an EMBL/GenBank/DDBJ whole genome shotgun (WGS) entry which is preliminary data.</text>
</comment>